<dbReference type="InterPro" id="IPR013094">
    <property type="entry name" value="AB_hydrolase_3"/>
</dbReference>
<keyword evidence="2" id="KW-0812">Transmembrane</keyword>
<reference evidence="4 5" key="1">
    <citation type="journal article" date="2018" name="PLoS Genet.">
        <title>Population sequencing reveals clonal diversity and ancestral inbreeding in the grapevine cultivar Chardonnay.</title>
        <authorList>
            <person name="Roach M.J."/>
            <person name="Johnson D.L."/>
            <person name="Bohlmann J."/>
            <person name="van Vuuren H.J."/>
            <person name="Jones S.J."/>
            <person name="Pretorius I.S."/>
            <person name="Schmidt S.A."/>
            <person name="Borneman A.R."/>
        </authorList>
    </citation>
    <scope>NUCLEOTIDE SEQUENCE [LARGE SCALE GENOMIC DNA]</scope>
    <source>
        <strain evidence="5">cv. Chardonnay</strain>
        <tissue evidence="4">Leaf</tissue>
    </source>
</reference>
<name>A0A438G3B0_VITVI</name>
<dbReference type="Pfam" id="PF07859">
    <property type="entry name" value="Abhydrolase_3"/>
    <property type="match status" value="1"/>
</dbReference>
<dbReference type="EMBL" id="QGNW01000634">
    <property type="protein sequence ID" value="RVW66694.1"/>
    <property type="molecule type" value="Genomic_DNA"/>
</dbReference>
<gene>
    <name evidence="4" type="primary">CXE2_12</name>
    <name evidence="4" type="ORF">CK203_064227</name>
</gene>
<dbReference type="SUPFAM" id="SSF53474">
    <property type="entry name" value="alpha/beta-Hydrolases"/>
    <property type="match status" value="1"/>
</dbReference>
<dbReference type="Gene3D" id="3.40.50.1820">
    <property type="entry name" value="alpha/beta hydrolase"/>
    <property type="match status" value="1"/>
</dbReference>
<evidence type="ECO:0000313" key="5">
    <source>
        <dbReference type="Proteomes" id="UP000288805"/>
    </source>
</evidence>
<dbReference type="GO" id="GO:0016787">
    <property type="term" value="F:hydrolase activity"/>
    <property type="evidence" value="ECO:0007669"/>
    <property type="project" value="InterPro"/>
</dbReference>
<accession>A0A438G3B0</accession>
<evidence type="ECO:0000256" key="1">
    <source>
        <dbReference type="ARBA" id="ARBA00010515"/>
    </source>
</evidence>
<keyword evidence="2" id="KW-1133">Transmembrane helix</keyword>
<proteinExistence type="inferred from homology"/>
<dbReference type="AlphaFoldDB" id="A0A438G3B0"/>
<dbReference type="PANTHER" id="PTHR23024:SF577">
    <property type="entry name" value="CARBOXYLESTERASE 2-RELATED"/>
    <property type="match status" value="1"/>
</dbReference>
<comment type="similarity">
    <text evidence="1">Belongs to the 'GDXG' lipolytic enzyme family.</text>
</comment>
<feature type="transmembrane region" description="Helical" evidence="2">
    <location>
        <begin position="20"/>
        <end position="40"/>
    </location>
</feature>
<evidence type="ECO:0000259" key="3">
    <source>
        <dbReference type="Pfam" id="PF07859"/>
    </source>
</evidence>
<dbReference type="Proteomes" id="UP000288805">
    <property type="component" value="Unassembled WGS sequence"/>
</dbReference>
<dbReference type="InterPro" id="IPR050466">
    <property type="entry name" value="Carboxylest/Gibb_receptor"/>
</dbReference>
<evidence type="ECO:0000256" key="2">
    <source>
        <dbReference type="SAM" id="Phobius"/>
    </source>
</evidence>
<sequence>MNSPLFTSCRNYSPIGCKLIVNLQNTIGLLLYAVVPVAFFKSSQFFMDSSKPKVIHEVVPYLRVYEDGTIERLLGTEVTPAAFDPQTGVVSTDVVVVPETGVSARLYRPKLTPNNQKLPLVVYFHGGAFCISSAADPKYHHCLNTLVATANVIAVSVNYRRAPEHPLPAAYDDSWAVLQWVASHSAGGEGSEAWVRDGVDFERVFLVGDSAGANIAHHLALRIVGSRSAQRMKLVGIVSIHPYFWGEDQIGSEAKDPVRKAMVDKWWQLVCPSGRGNDDPLINPFVDGAPSFKDLGCDKVLVCVAERDILRDRGRLYYETLVKSEWGGTAEIVETEGEDHVFHIFQADSDKARSLVRSVASFINH</sequence>
<protein>
    <submittedName>
        <fullName evidence="4">Putative carboxylesterase 2</fullName>
    </submittedName>
</protein>
<comment type="caution">
    <text evidence="4">The sequence shown here is derived from an EMBL/GenBank/DDBJ whole genome shotgun (WGS) entry which is preliminary data.</text>
</comment>
<evidence type="ECO:0000313" key="4">
    <source>
        <dbReference type="EMBL" id="RVW66694.1"/>
    </source>
</evidence>
<organism evidence="4 5">
    <name type="scientific">Vitis vinifera</name>
    <name type="common">Grape</name>
    <dbReference type="NCBI Taxonomy" id="29760"/>
    <lineage>
        <taxon>Eukaryota</taxon>
        <taxon>Viridiplantae</taxon>
        <taxon>Streptophyta</taxon>
        <taxon>Embryophyta</taxon>
        <taxon>Tracheophyta</taxon>
        <taxon>Spermatophyta</taxon>
        <taxon>Magnoliopsida</taxon>
        <taxon>eudicotyledons</taxon>
        <taxon>Gunneridae</taxon>
        <taxon>Pentapetalae</taxon>
        <taxon>rosids</taxon>
        <taxon>Vitales</taxon>
        <taxon>Vitaceae</taxon>
        <taxon>Viteae</taxon>
        <taxon>Vitis</taxon>
    </lineage>
</organism>
<keyword evidence="2" id="KW-0472">Membrane</keyword>
<dbReference type="InterPro" id="IPR029058">
    <property type="entry name" value="AB_hydrolase_fold"/>
</dbReference>
<feature type="domain" description="Alpha/beta hydrolase fold-3" evidence="3">
    <location>
        <begin position="121"/>
        <end position="343"/>
    </location>
</feature>
<dbReference type="PANTHER" id="PTHR23024">
    <property type="entry name" value="ARYLACETAMIDE DEACETYLASE"/>
    <property type="match status" value="1"/>
</dbReference>